<gene>
    <name evidence="1" type="ORF">DES48_102104</name>
</gene>
<dbReference type="AlphaFoldDB" id="A0A366EDE9"/>
<protein>
    <submittedName>
        <fullName evidence="1">Uncharacterized protein DUF1836</fullName>
    </submittedName>
</protein>
<proteinExistence type="predicted"/>
<comment type="caution">
    <text evidence="1">The sequence shown here is derived from an EMBL/GenBank/DDBJ whole genome shotgun (WGS) entry which is preliminary data.</text>
</comment>
<dbReference type="RefSeq" id="WP_345553785.1">
    <property type="nucleotide sequence ID" value="NZ_BAABQN010000002.1"/>
</dbReference>
<dbReference type="EMBL" id="QNRI01000002">
    <property type="protein sequence ID" value="RBP00343.1"/>
    <property type="molecule type" value="Genomic_DNA"/>
</dbReference>
<accession>A0A366EDE9</accession>
<evidence type="ECO:0000313" key="1">
    <source>
        <dbReference type="EMBL" id="RBP00343.1"/>
    </source>
</evidence>
<dbReference type="STRING" id="200904.GCA_900168775_00383"/>
<organism evidence="1 2">
    <name type="scientific">Paraliobacillus ryukyuensis</name>
    <dbReference type="NCBI Taxonomy" id="200904"/>
    <lineage>
        <taxon>Bacteria</taxon>
        <taxon>Bacillati</taxon>
        <taxon>Bacillota</taxon>
        <taxon>Bacilli</taxon>
        <taxon>Bacillales</taxon>
        <taxon>Bacillaceae</taxon>
        <taxon>Paraliobacillus</taxon>
    </lineage>
</organism>
<dbReference type="Pfam" id="PF08876">
    <property type="entry name" value="DUF1836"/>
    <property type="match status" value="1"/>
</dbReference>
<dbReference type="PANTHER" id="PTHR40056">
    <property type="entry name" value="HYPOTHETICAL CYTOSOLIC PROTEIN"/>
    <property type="match status" value="1"/>
</dbReference>
<name>A0A366EDE9_9BACI</name>
<dbReference type="PANTHER" id="PTHR40056:SF1">
    <property type="entry name" value="DUF1836 DOMAIN-CONTAINING PROTEIN"/>
    <property type="match status" value="1"/>
</dbReference>
<keyword evidence="2" id="KW-1185">Reference proteome</keyword>
<dbReference type="InterPro" id="IPR014975">
    <property type="entry name" value="DUF1836"/>
</dbReference>
<reference evidence="1 2" key="1">
    <citation type="submission" date="2018-06" db="EMBL/GenBank/DDBJ databases">
        <title>Genomic Encyclopedia of Type Strains, Phase IV (KMG-IV): sequencing the most valuable type-strain genomes for metagenomic binning, comparative biology and taxonomic classification.</title>
        <authorList>
            <person name="Goeker M."/>
        </authorList>
    </citation>
    <scope>NUCLEOTIDE SEQUENCE [LARGE SCALE GENOMIC DNA]</scope>
    <source>
        <strain evidence="1 2">DSM 15140</strain>
    </source>
</reference>
<sequence>MMEDISEIINQLGIDRRIRLEDIPSIDLYMDQVTQLFENTYRPSKRRDEEKVLTKTMINNYAKGKLLFPIQNKKYSREHIMLIQLIYQLKGGLSINDVRIVLANLNDKMEKSDIELDPIYQHYSDLQDRQVEVFHVAVQSLYQDVQSELADMQGEHGGYLEQLLLVTALIQQSNMYRRLAEQIVDQMGERHV</sequence>
<dbReference type="Proteomes" id="UP000252254">
    <property type="component" value="Unassembled WGS sequence"/>
</dbReference>
<evidence type="ECO:0000313" key="2">
    <source>
        <dbReference type="Proteomes" id="UP000252254"/>
    </source>
</evidence>